<evidence type="ECO:0000313" key="2">
    <source>
        <dbReference type="EMBL" id="MCP2176069.1"/>
    </source>
</evidence>
<evidence type="ECO:0008006" key="4">
    <source>
        <dbReference type="Google" id="ProtNLM"/>
    </source>
</evidence>
<protein>
    <recommendedName>
        <fullName evidence="4">Pullulanase</fullName>
    </recommendedName>
</protein>
<sequence length="227" mass="23462">MDFHILVLGPAEQDGPGDPAIAEHPEPGSGGRSSITYGFGSGVGEMSSWTSVADLDLSGDGVPDSVRLDFDGDGSADDAMWDSDGDGRADLAVLDTDDDGHPDAYYSDTGRGLWDHRVTDPAAAVPHADPAPVPGAQSGRASGSNADTEADTTAGRPDHRDIDVDGNGRSEVGLVFTGADPSPARVLIDLDGDGEFDAALVDDDADGHADLWTTRGQVRFEEGSARD</sequence>
<comment type="caution">
    <text evidence="2">The sequence shown here is derived from an EMBL/GenBank/DDBJ whole genome shotgun (WGS) entry which is preliminary data.</text>
</comment>
<reference evidence="2 3" key="1">
    <citation type="submission" date="2022-06" db="EMBL/GenBank/DDBJ databases">
        <title>Genomic Encyclopedia of Archaeal and Bacterial Type Strains, Phase II (KMG-II): from individual species to whole genera.</title>
        <authorList>
            <person name="Goeker M."/>
        </authorList>
    </citation>
    <scope>NUCLEOTIDE SEQUENCE [LARGE SCALE GENOMIC DNA]</scope>
    <source>
        <strain evidence="2 3">DSM 44693</strain>
    </source>
</reference>
<feature type="compositionally biased region" description="Basic and acidic residues" evidence="1">
    <location>
        <begin position="156"/>
        <end position="167"/>
    </location>
</feature>
<evidence type="ECO:0000256" key="1">
    <source>
        <dbReference type="SAM" id="MobiDB-lite"/>
    </source>
</evidence>
<evidence type="ECO:0000313" key="3">
    <source>
        <dbReference type="Proteomes" id="UP001206895"/>
    </source>
</evidence>
<feature type="region of interest" description="Disordered" evidence="1">
    <location>
        <begin position="8"/>
        <end position="37"/>
    </location>
</feature>
<proteinExistence type="predicted"/>
<dbReference type="Proteomes" id="UP001206895">
    <property type="component" value="Unassembled WGS sequence"/>
</dbReference>
<accession>A0ABT1HCT3</accession>
<dbReference type="InterPro" id="IPR028974">
    <property type="entry name" value="TSP_type-3_rpt"/>
</dbReference>
<gene>
    <name evidence="2" type="ORF">LX13_001888</name>
</gene>
<organism evidence="2 3">
    <name type="scientific">Williamsia maris</name>
    <dbReference type="NCBI Taxonomy" id="72806"/>
    <lineage>
        <taxon>Bacteria</taxon>
        <taxon>Bacillati</taxon>
        <taxon>Actinomycetota</taxon>
        <taxon>Actinomycetes</taxon>
        <taxon>Mycobacteriales</taxon>
        <taxon>Nocardiaceae</taxon>
        <taxon>Williamsia</taxon>
    </lineage>
</organism>
<dbReference type="SUPFAM" id="SSF103647">
    <property type="entry name" value="TSP type-3 repeat"/>
    <property type="match status" value="1"/>
</dbReference>
<dbReference type="RefSeq" id="WP_253661092.1">
    <property type="nucleotide sequence ID" value="NZ_BAAAJQ010000001.1"/>
</dbReference>
<name>A0ABT1HCT3_9NOCA</name>
<feature type="region of interest" description="Disordered" evidence="1">
    <location>
        <begin position="123"/>
        <end position="167"/>
    </location>
</feature>
<dbReference type="EMBL" id="JAMTCJ010000002">
    <property type="protein sequence ID" value="MCP2176069.1"/>
    <property type="molecule type" value="Genomic_DNA"/>
</dbReference>
<keyword evidence="3" id="KW-1185">Reference proteome</keyword>